<feature type="region of interest" description="Disordered" evidence="9">
    <location>
        <begin position="54"/>
        <end position="108"/>
    </location>
</feature>
<dbReference type="Proteomes" id="UP000694888">
    <property type="component" value="Unplaced"/>
</dbReference>
<dbReference type="SUPFAM" id="SSF81631">
    <property type="entry name" value="PAP/OAS1 substrate-binding domain"/>
    <property type="match status" value="1"/>
</dbReference>
<comment type="cofactor">
    <cofactor evidence="1">
        <name>Mn(2+)</name>
        <dbReference type="ChEBI" id="CHEBI:29035"/>
    </cofactor>
</comment>
<evidence type="ECO:0000259" key="10">
    <source>
        <dbReference type="Pfam" id="PF03828"/>
    </source>
</evidence>
<comment type="cofactor">
    <cofactor evidence="2">
        <name>Mg(2+)</name>
        <dbReference type="ChEBI" id="CHEBI:18420"/>
    </cofactor>
</comment>
<dbReference type="InterPro" id="IPR002058">
    <property type="entry name" value="PAP_assoc"/>
</dbReference>
<dbReference type="RefSeq" id="XP_005110337.1">
    <property type="nucleotide sequence ID" value="XM_005110280.3"/>
</dbReference>
<dbReference type="CDD" id="cd05402">
    <property type="entry name" value="NT_PAP_TUTase"/>
    <property type="match status" value="1"/>
</dbReference>
<keyword evidence="4" id="KW-0963">Cytoplasm</keyword>
<evidence type="ECO:0000256" key="1">
    <source>
        <dbReference type="ARBA" id="ARBA00001936"/>
    </source>
</evidence>
<protein>
    <submittedName>
        <fullName evidence="13">Poly(A) RNA polymerase GLD2</fullName>
    </submittedName>
</protein>
<keyword evidence="6" id="KW-0479">Metal-binding</keyword>
<dbReference type="Pfam" id="PF22600">
    <property type="entry name" value="MTPAP-like_central"/>
    <property type="match status" value="1"/>
</dbReference>
<proteinExistence type="inferred from homology"/>
<accession>A0ABM0K757</accession>
<evidence type="ECO:0000313" key="13">
    <source>
        <dbReference type="RefSeq" id="XP_005110337.1"/>
    </source>
</evidence>
<evidence type="ECO:0000256" key="7">
    <source>
        <dbReference type="ARBA" id="ARBA00022842"/>
    </source>
</evidence>
<dbReference type="InterPro" id="IPR054708">
    <property type="entry name" value="MTPAP-like_central"/>
</dbReference>
<evidence type="ECO:0000256" key="4">
    <source>
        <dbReference type="ARBA" id="ARBA00022490"/>
    </source>
</evidence>
<evidence type="ECO:0000256" key="2">
    <source>
        <dbReference type="ARBA" id="ARBA00001946"/>
    </source>
</evidence>
<evidence type="ECO:0000256" key="6">
    <source>
        <dbReference type="ARBA" id="ARBA00022723"/>
    </source>
</evidence>
<dbReference type="Pfam" id="PF03828">
    <property type="entry name" value="PAP_assoc"/>
    <property type="match status" value="1"/>
</dbReference>
<sequence length="440" mass="50369">MFPARNNFGYTGQVPNLANGFRFQQRSPLFGHNMPFIPLYHMPGYQPMGGMPPRFPVQMPRGPAHANNRGKRRHAPFANPQPSKKARTSDSHLSLQEVAPDEEGKRYKVPVSQGTEKITVAIWNYFLRAQMTDEDLKKKMKLRKSLHTIFEGAFPGCRLFIVGSSMTGFATKSSDVDMCFMISEKEIDQKGDATFILSLIAKALGRCSFVRSPLVIRAKVPILKFEDRNSGVECDLNINNTIGIRNTHLLRHYAYMDWRVRPLMLFIKRWARYHDINDASKKTISSYSLSLMLIHYLQAGVRPAVLPCLQNLQPDMFSSSRDVRKLSLSMEDVVDFSSQNAATLGELFLGFLNYYANVFNYDDVISIRMGKKLNPREAYQCGIDIMQWKNLRIEEPFEGSNTARSVYDVHVFWRILRVIRASFTALKQSRDVDSILSRPF</sequence>
<feature type="domain" description="Poly(A) RNA polymerase mitochondrial-like central palm" evidence="11">
    <location>
        <begin position="119"/>
        <end position="254"/>
    </location>
</feature>
<evidence type="ECO:0000259" key="11">
    <source>
        <dbReference type="Pfam" id="PF22600"/>
    </source>
</evidence>
<dbReference type="PANTHER" id="PTHR12271:SF40">
    <property type="entry name" value="POLY(A) RNA POLYMERASE GLD2"/>
    <property type="match status" value="1"/>
</dbReference>
<dbReference type="PANTHER" id="PTHR12271">
    <property type="entry name" value="POLY A POLYMERASE CID PAP -RELATED"/>
    <property type="match status" value="1"/>
</dbReference>
<keyword evidence="12" id="KW-1185">Reference proteome</keyword>
<keyword evidence="7" id="KW-0460">Magnesium</keyword>
<dbReference type="Gene3D" id="1.10.1410.10">
    <property type="match status" value="1"/>
</dbReference>
<dbReference type="Gene3D" id="3.30.460.10">
    <property type="entry name" value="Beta Polymerase, domain 2"/>
    <property type="match status" value="1"/>
</dbReference>
<keyword evidence="5" id="KW-0808">Transferase</keyword>
<name>A0ABM0K757_APLCA</name>
<feature type="domain" description="PAP-associated" evidence="10">
    <location>
        <begin position="343"/>
        <end position="401"/>
    </location>
</feature>
<evidence type="ECO:0000256" key="9">
    <source>
        <dbReference type="SAM" id="MobiDB-lite"/>
    </source>
</evidence>
<evidence type="ECO:0000313" key="12">
    <source>
        <dbReference type="Proteomes" id="UP000694888"/>
    </source>
</evidence>
<organism evidence="12 13">
    <name type="scientific">Aplysia californica</name>
    <name type="common">California sea hare</name>
    <dbReference type="NCBI Taxonomy" id="6500"/>
    <lineage>
        <taxon>Eukaryota</taxon>
        <taxon>Metazoa</taxon>
        <taxon>Spiralia</taxon>
        <taxon>Lophotrochozoa</taxon>
        <taxon>Mollusca</taxon>
        <taxon>Gastropoda</taxon>
        <taxon>Heterobranchia</taxon>
        <taxon>Euthyneura</taxon>
        <taxon>Tectipleura</taxon>
        <taxon>Aplysiida</taxon>
        <taxon>Aplysioidea</taxon>
        <taxon>Aplysiidae</taxon>
        <taxon>Aplysia</taxon>
    </lineage>
</organism>
<evidence type="ECO:0000256" key="8">
    <source>
        <dbReference type="ARBA" id="ARBA00038491"/>
    </source>
</evidence>
<evidence type="ECO:0000256" key="5">
    <source>
        <dbReference type="ARBA" id="ARBA00022679"/>
    </source>
</evidence>
<dbReference type="SUPFAM" id="SSF81301">
    <property type="entry name" value="Nucleotidyltransferase"/>
    <property type="match status" value="1"/>
</dbReference>
<reference evidence="13" key="1">
    <citation type="submission" date="2025-08" db="UniProtKB">
        <authorList>
            <consortium name="RefSeq"/>
        </authorList>
    </citation>
    <scope>IDENTIFICATION</scope>
</reference>
<gene>
    <name evidence="13" type="primary">LOC101849800</name>
</gene>
<dbReference type="InterPro" id="IPR043519">
    <property type="entry name" value="NT_sf"/>
</dbReference>
<comment type="similarity">
    <text evidence="8">Belongs to the DNA polymerase type-B-like family. GLD2 subfamily.</text>
</comment>
<evidence type="ECO:0000256" key="3">
    <source>
        <dbReference type="ARBA" id="ARBA00004496"/>
    </source>
</evidence>
<dbReference type="GeneID" id="101849800"/>
<comment type="subcellular location">
    <subcellularLocation>
        <location evidence="3">Cytoplasm</location>
    </subcellularLocation>
</comment>